<feature type="region of interest" description="Disordered" evidence="1">
    <location>
        <begin position="366"/>
        <end position="390"/>
    </location>
</feature>
<evidence type="ECO:0008006" key="5">
    <source>
        <dbReference type="Google" id="ProtNLM"/>
    </source>
</evidence>
<organism evidence="3 4">
    <name type="scientific">Methanosalsum zhilinae (strain DSM 4017 / NBRC 107636 / OCM 62 / WeN5)</name>
    <name type="common">Methanohalophilus zhilinae</name>
    <dbReference type="NCBI Taxonomy" id="679901"/>
    <lineage>
        <taxon>Archaea</taxon>
        <taxon>Methanobacteriati</taxon>
        <taxon>Methanobacteriota</taxon>
        <taxon>Stenosarchaea group</taxon>
        <taxon>Methanomicrobia</taxon>
        <taxon>Methanosarcinales</taxon>
        <taxon>Methanosarcinaceae</taxon>
        <taxon>Methanosalsum</taxon>
    </lineage>
</organism>
<feature type="compositionally biased region" description="Gly residues" evidence="1">
    <location>
        <begin position="377"/>
        <end position="389"/>
    </location>
</feature>
<keyword evidence="4" id="KW-1185">Reference proteome</keyword>
<dbReference type="NCBIfam" id="TIGR04213">
    <property type="entry name" value="PGF_pre_PGF"/>
    <property type="match status" value="1"/>
</dbReference>
<keyword evidence="2" id="KW-0472">Membrane</keyword>
<feature type="transmembrane region" description="Helical" evidence="2">
    <location>
        <begin position="20"/>
        <end position="39"/>
    </location>
</feature>
<evidence type="ECO:0000313" key="3">
    <source>
        <dbReference type="EMBL" id="AEH61281.1"/>
    </source>
</evidence>
<gene>
    <name evidence="3" type="ordered locus">Mzhil_1437</name>
</gene>
<feature type="region of interest" description="Disordered" evidence="1">
    <location>
        <begin position="242"/>
        <end position="262"/>
    </location>
</feature>
<dbReference type="InterPro" id="IPR026453">
    <property type="entry name" value="PGF_pre_PGF"/>
</dbReference>
<dbReference type="HOGENOM" id="CLU_459783_0_0_2"/>
<feature type="transmembrane region" description="Helical" evidence="2">
    <location>
        <begin position="571"/>
        <end position="590"/>
    </location>
</feature>
<name>F7XNT0_METZD</name>
<evidence type="ECO:0000256" key="2">
    <source>
        <dbReference type="SAM" id="Phobius"/>
    </source>
</evidence>
<proteinExistence type="predicted"/>
<dbReference type="AlphaFoldDB" id="F7XNT0"/>
<keyword evidence="2" id="KW-0812">Transmembrane</keyword>
<evidence type="ECO:0000313" key="4">
    <source>
        <dbReference type="Proteomes" id="UP000006622"/>
    </source>
</evidence>
<dbReference type="Proteomes" id="UP000006622">
    <property type="component" value="Chromosome"/>
</dbReference>
<accession>F7XNT0</accession>
<dbReference type="EMBL" id="CP002101">
    <property type="protein sequence ID" value="AEH61281.1"/>
    <property type="molecule type" value="Genomic_DNA"/>
</dbReference>
<protein>
    <recommendedName>
        <fullName evidence="5">PGF-pre-PGF domain-containing protein</fullName>
    </recommendedName>
</protein>
<reference evidence="3" key="1">
    <citation type="submission" date="2010-07" db="EMBL/GenBank/DDBJ databases">
        <title>The complete genome of Methanosalsum zhilinae DSM 4017.</title>
        <authorList>
            <consortium name="US DOE Joint Genome Institute (JGI-PGF)"/>
            <person name="Lucas S."/>
            <person name="Copeland A."/>
            <person name="Lapidus A."/>
            <person name="Glavina del Rio T."/>
            <person name="Dalin E."/>
            <person name="Tice H."/>
            <person name="Bruce D."/>
            <person name="Goodwin L."/>
            <person name="Pitluck S."/>
            <person name="Kyrpides N."/>
            <person name="Mavromatis K."/>
            <person name="Ovchinnikova G."/>
            <person name="Daligault H."/>
            <person name="Detter J.C."/>
            <person name="Han C."/>
            <person name="Tapia R."/>
            <person name="Larimer F."/>
            <person name="Land M."/>
            <person name="Hauser L."/>
            <person name="Markowitz V."/>
            <person name="Cheng J.-F."/>
            <person name="Hugenholtz P."/>
            <person name="Woyke T."/>
            <person name="Wu D."/>
            <person name="Spring S."/>
            <person name="Schueler E."/>
            <person name="Brambilla E."/>
            <person name="Klenk H.-P."/>
            <person name="Eisen J.A."/>
        </authorList>
    </citation>
    <scope>NUCLEOTIDE SEQUENCE</scope>
    <source>
        <strain evidence="3">DSM 4017</strain>
    </source>
</reference>
<dbReference type="KEGG" id="mzh:Mzhil_1437"/>
<evidence type="ECO:0000256" key="1">
    <source>
        <dbReference type="SAM" id="MobiDB-lite"/>
    </source>
</evidence>
<keyword evidence="2" id="KW-1133">Transmembrane helix</keyword>
<sequence precursor="true">MNIQFSDLKKLVNKIVEKKAILSIVCCILLMVCITPVSGETEDAWQVNLVFDSFQESSDDTTPPPPPARYNLTFGVHPDATHGFDRDLDKIAPPPPMDDNALEVYFPCDHETVTRLVDNIRPVDNTEWELVAKAPEDSDVTVSWDIWSIPPHKKFILELNGEQVNMKSQGRLSLESGKHDITIKLGPFTEISIDLVQVPEITANSSSTTSTNLRDISRNFAEDTGIEKYEYTIRSGSNNTRSTNVSVNISDAPPRGTPPITGTHAPPFYYTMGIDQDDDWYNDVEEVHLRIYYNKSTIQNMGIDESSLRPLRYTDNEWILLDIAPRTLSDGTVLYSSGVDADVPEPYVWANLSRFSTYGIGGDLQSTEDHTSALSGSGSGSGGGGGGSAGEHYENIDVVEVVSRSISSGVPAEYSFTEHDMSLTSITFKPLQNLGSLEVRAETLHERSEFANTDPEGLVYKHFNVWFDRAGFTEDQHYENAKIEFKVDNLWLQENDIDVDTIRLKRYTEGYWQNLDTTIQDSDDIWHYFVADTPAFLQFAIIGYQTNEKSEKSSEILDPEPEDIEDIEEEIPGFSILLGISILLTLTLFIKRK</sequence>